<evidence type="ECO:0000313" key="8">
    <source>
        <dbReference type="WBParaSite" id="PSAMB.scaffold3606size17615.g21987.t1"/>
    </source>
</evidence>
<dbReference type="GO" id="GO:0005634">
    <property type="term" value="C:nucleus"/>
    <property type="evidence" value="ECO:0007669"/>
    <property type="project" value="TreeGrafter"/>
</dbReference>
<dbReference type="InterPro" id="IPR001841">
    <property type="entry name" value="Znf_RING"/>
</dbReference>
<feature type="domain" description="RWD" evidence="6">
    <location>
        <begin position="6"/>
        <end position="125"/>
    </location>
</feature>
<dbReference type="Proteomes" id="UP000887566">
    <property type="component" value="Unplaced"/>
</dbReference>
<organism evidence="7 8">
    <name type="scientific">Plectus sambesii</name>
    <dbReference type="NCBI Taxonomy" id="2011161"/>
    <lineage>
        <taxon>Eukaryota</taxon>
        <taxon>Metazoa</taxon>
        <taxon>Ecdysozoa</taxon>
        <taxon>Nematoda</taxon>
        <taxon>Chromadorea</taxon>
        <taxon>Plectida</taxon>
        <taxon>Plectina</taxon>
        <taxon>Plectoidea</taxon>
        <taxon>Plectidae</taxon>
        <taxon>Plectus</taxon>
    </lineage>
</organism>
<feature type="domain" description="RING-type" evidence="5">
    <location>
        <begin position="132"/>
        <end position="195"/>
    </location>
</feature>
<dbReference type="AlphaFoldDB" id="A0A914W9N4"/>
<dbReference type="CDD" id="cd23823">
    <property type="entry name" value="RWD_GCN2"/>
    <property type="match status" value="1"/>
</dbReference>
<dbReference type="SMART" id="SM00184">
    <property type="entry name" value="RING"/>
    <property type="match status" value="1"/>
</dbReference>
<keyword evidence="1 3" id="KW-0479">Metal-binding</keyword>
<accession>A0A914W9N4</accession>
<name>A0A914W9N4_9BILA</name>
<dbReference type="GO" id="GO:0008270">
    <property type="term" value="F:zinc ion binding"/>
    <property type="evidence" value="ECO:0007669"/>
    <property type="project" value="UniProtKB-KW"/>
</dbReference>
<feature type="region of interest" description="Disordered" evidence="4">
    <location>
        <begin position="273"/>
        <end position="350"/>
    </location>
</feature>
<dbReference type="Pfam" id="PF05773">
    <property type="entry name" value="RWD"/>
    <property type="match status" value="1"/>
</dbReference>
<dbReference type="SUPFAM" id="SSF54495">
    <property type="entry name" value="UBC-like"/>
    <property type="match status" value="1"/>
</dbReference>
<dbReference type="InterPro" id="IPR016135">
    <property type="entry name" value="UBQ-conjugating_enzyme/RWD"/>
</dbReference>
<keyword evidence="1 3" id="KW-0863">Zinc-finger</keyword>
<dbReference type="Pfam" id="PF13639">
    <property type="entry name" value="zf-RING_2"/>
    <property type="match status" value="1"/>
</dbReference>
<keyword evidence="2" id="KW-0862">Zinc</keyword>
<dbReference type="GO" id="GO:0016567">
    <property type="term" value="P:protein ubiquitination"/>
    <property type="evidence" value="ECO:0007669"/>
    <property type="project" value="TreeGrafter"/>
</dbReference>
<dbReference type="PANTHER" id="PTHR13198">
    <property type="entry name" value="RING FINGER PROTEIN 25"/>
    <property type="match status" value="1"/>
</dbReference>
<sequence>MQDALYEIEALQAIFNDELVVDKSNMSSESPSITVQRVVRPAEKTTSDNPAAASLKSSASVLVFIVIDAKYPISSPVVEIRQPRGLTEEDVRCLEAQITSHLQENGGMQIIYDIFQLTQDFLENCHVPGILCSICLAEFSSDTAAVSTECGHFFHRHCLGRYLRHCEEETKALLAETPSHMHDTLNTTLTCPVCRAELNGLSLDEIATAGESEDTSADCSWQTAINLEPWRAKQQQLKDVFERQRANGGLIDLDEESKRNLITEETRVVIPIAAVEESESTMPSTSADSEREKEPARNPKQQRHHWRGGRNTHHRSRGAEETRHYIAFNSGHRRPHKAPRNDDGRGTDNS</sequence>
<dbReference type="SUPFAM" id="SSF57850">
    <property type="entry name" value="RING/U-box"/>
    <property type="match status" value="1"/>
</dbReference>
<dbReference type="InterPro" id="IPR006575">
    <property type="entry name" value="RWD_dom"/>
</dbReference>
<evidence type="ECO:0000256" key="3">
    <source>
        <dbReference type="PROSITE-ProRule" id="PRU00175"/>
    </source>
</evidence>
<evidence type="ECO:0000259" key="6">
    <source>
        <dbReference type="PROSITE" id="PS50908"/>
    </source>
</evidence>
<proteinExistence type="predicted"/>
<evidence type="ECO:0000256" key="2">
    <source>
        <dbReference type="ARBA" id="ARBA00022833"/>
    </source>
</evidence>
<evidence type="ECO:0000259" key="5">
    <source>
        <dbReference type="PROSITE" id="PS50089"/>
    </source>
</evidence>
<dbReference type="Gene3D" id="3.10.110.10">
    <property type="entry name" value="Ubiquitin Conjugating Enzyme"/>
    <property type="match status" value="1"/>
</dbReference>
<dbReference type="WBParaSite" id="PSAMB.scaffold3606size17615.g21987.t1">
    <property type="protein sequence ID" value="PSAMB.scaffold3606size17615.g21987.t1"/>
    <property type="gene ID" value="PSAMB.scaffold3606size17615.g21987"/>
</dbReference>
<dbReference type="InterPro" id="IPR039133">
    <property type="entry name" value="RNF25"/>
</dbReference>
<feature type="compositionally biased region" description="Basic residues" evidence="4">
    <location>
        <begin position="300"/>
        <end position="316"/>
    </location>
</feature>
<dbReference type="Gene3D" id="3.30.40.10">
    <property type="entry name" value="Zinc/RING finger domain, C3HC4 (zinc finger)"/>
    <property type="match status" value="1"/>
</dbReference>
<dbReference type="InterPro" id="IPR013083">
    <property type="entry name" value="Znf_RING/FYVE/PHD"/>
</dbReference>
<evidence type="ECO:0000256" key="4">
    <source>
        <dbReference type="SAM" id="MobiDB-lite"/>
    </source>
</evidence>
<keyword evidence="7" id="KW-1185">Reference proteome</keyword>
<reference evidence="8" key="1">
    <citation type="submission" date="2022-11" db="UniProtKB">
        <authorList>
            <consortium name="WormBaseParasite"/>
        </authorList>
    </citation>
    <scope>IDENTIFICATION</scope>
</reference>
<dbReference type="GO" id="GO:0061630">
    <property type="term" value="F:ubiquitin protein ligase activity"/>
    <property type="evidence" value="ECO:0007669"/>
    <property type="project" value="InterPro"/>
</dbReference>
<dbReference type="PANTHER" id="PTHR13198:SF4">
    <property type="entry name" value="E3 UBIQUITIN-PROTEIN LIGASE RNF25"/>
    <property type="match status" value="1"/>
</dbReference>
<dbReference type="PROSITE" id="PS50089">
    <property type="entry name" value="ZF_RING_2"/>
    <property type="match status" value="1"/>
</dbReference>
<dbReference type="PROSITE" id="PS50908">
    <property type="entry name" value="RWD"/>
    <property type="match status" value="1"/>
</dbReference>
<evidence type="ECO:0000313" key="7">
    <source>
        <dbReference type="Proteomes" id="UP000887566"/>
    </source>
</evidence>
<feature type="compositionally biased region" description="Basic and acidic residues" evidence="4">
    <location>
        <begin position="339"/>
        <end position="350"/>
    </location>
</feature>
<protein>
    <submittedName>
        <fullName evidence="8">Ring finger protein 25</fullName>
    </submittedName>
</protein>
<feature type="compositionally biased region" description="Basic and acidic residues" evidence="4">
    <location>
        <begin position="288"/>
        <end position="297"/>
    </location>
</feature>
<evidence type="ECO:0000256" key="1">
    <source>
        <dbReference type="ARBA" id="ARBA00022771"/>
    </source>
</evidence>
<dbReference type="SMART" id="SM00591">
    <property type="entry name" value="RWD"/>
    <property type="match status" value="1"/>
</dbReference>